<evidence type="ECO:0000313" key="7">
    <source>
        <dbReference type="EMBL" id="CAF2056792.1"/>
    </source>
</evidence>
<comment type="caution">
    <text evidence="7">The sequence shown here is derived from an EMBL/GenBank/DDBJ whole genome shotgun (WGS) entry which is preliminary data.</text>
</comment>
<dbReference type="PROSITE" id="PS50262">
    <property type="entry name" value="G_PROTEIN_RECEP_F1_2"/>
    <property type="match status" value="1"/>
</dbReference>
<organism evidence="7 12">
    <name type="scientific">Rotaria magnacalcarata</name>
    <dbReference type="NCBI Taxonomy" id="392030"/>
    <lineage>
        <taxon>Eukaryota</taxon>
        <taxon>Metazoa</taxon>
        <taxon>Spiralia</taxon>
        <taxon>Gnathifera</taxon>
        <taxon>Rotifera</taxon>
        <taxon>Eurotatoria</taxon>
        <taxon>Bdelloidea</taxon>
        <taxon>Philodinida</taxon>
        <taxon>Philodinidae</taxon>
        <taxon>Rotaria</taxon>
    </lineage>
</organism>
<comment type="subcellular location">
    <subcellularLocation>
        <location evidence="1">Membrane</location>
    </subcellularLocation>
</comment>
<dbReference type="AlphaFoldDB" id="A0A816Q422"/>
<dbReference type="EMBL" id="CAJOBG010000654">
    <property type="protein sequence ID" value="CAF3841420.1"/>
    <property type="molecule type" value="Genomic_DNA"/>
</dbReference>
<dbReference type="Proteomes" id="UP000663842">
    <property type="component" value="Unassembled WGS sequence"/>
</dbReference>
<keyword evidence="2 5" id="KW-0812">Transmembrane</keyword>
<evidence type="ECO:0000313" key="9">
    <source>
        <dbReference type="EMBL" id="CAF3841420.1"/>
    </source>
</evidence>
<name>A0A816Q422_9BILA</name>
<sequence length="137" mass="15230">MSQTNTTQYIVILLNDIAISLNHCVSILIYIFGTIGNLLNVFVLVQPPLCSNPLAMFLLLSSIAGLLVIISGLTGQRVSSYATDLTFIIGWTCKLRSFILYGSRTMVLWLIILASIDRWLSSSATVNFRNIITMWNV</sequence>
<evidence type="ECO:0000256" key="3">
    <source>
        <dbReference type="ARBA" id="ARBA00022989"/>
    </source>
</evidence>
<evidence type="ECO:0000313" key="8">
    <source>
        <dbReference type="EMBL" id="CAF2104668.1"/>
    </source>
</evidence>
<evidence type="ECO:0000256" key="2">
    <source>
        <dbReference type="ARBA" id="ARBA00022692"/>
    </source>
</evidence>
<accession>A0A816Q422</accession>
<dbReference type="Proteomes" id="UP000663887">
    <property type="component" value="Unassembled WGS sequence"/>
</dbReference>
<evidence type="ECO:0000256" key="4">
    <source>
        <dbReference type="ARBA" id="ARBA00023136"/>
    </source>
</evidence>
<protein>
    <recommendedName>
        <fullName evidence="6">G-protein coupled receptors family 1 profile domain-containing protein</fullName>
    </recommendedName>
</protein>
<keyword evidence="11" id="KW-1185">Reference proteome</keyword>
<proteinExistence type="predicted"/>
<feature type="transmembrane region" description="Helical" evidence="5">
    <location>
        <begin position="53"/>
        <end position="74"/>
    </location>
</feature>
<dbReference type="Proteomes" id="UP000663856">
    <property type="component" value="Unassembled WGS sequence"/>
</dbReference>
<keyword evidence="4 5" id="KW-0472">Membrane</keyword>
<keyword evidence="3 5" id="KW-1133">Transmembrane helix</keyword>
<feature type="transmembrane region" description="Helical" evidence="5">
    <location>
        <begin position="12"/>
        <end position="33"/>
    </location>
</feature>
<dbReference type="Gene3D" id="1.20.1070.10">
    <property type="entry name" value="Rhodopsin 7-helix transmembrane proteins"/>
    <property type="match status" value="1"/>
</dbReference>
<dbReference type="EMBL" id="CAJOBF010008604">
    <property type="protein sequence ID" value="CAF4258791.1"/>
    <property type="molecule type" value="Genomic_DNA"/>
</dbReference>
<dbReference type="InterPro" id="IPR017452">
    <property type="entry name" value="GPCR_Rhodpsn_7TM"/>
</dbReference>
<dbReference type="EMBL" id="CAJNRF010008788">
    <property type="protein sequence ID" value="CAF2104668.1"/>
    <property type="molecule type" value="Genomic_DNA"/>
</dbReference>
<dbReference type="Proteomes" id="UP000663866">
    <property type="component" value="Unassembled WGS sequence"/>
</dbReference>
<dbReference type="SUPFAM" id="SSF81321">
    <property type="entry name" value="Family A G protein-coupled receptor-like"/>
    <property type="match status" value="1"/>
</dbReference>
<evidence type="ECO:0000256" key="1">
    <source>
        <dbReference type="ARBA" id="ARBA00004370"/>
    </source>
</evidence>
<reference evidence="7" key="1">
    <citation type="submission" date="2021-02" db="EMBL/GenBank/DDBJ databases">
        <authorList>
            <person name="Nowell W R."/>
        </authorList>
    </citation>
    <scope>NUCLEOTIDE SEQUENCE</scope>
</reference>
<feature type="transmembrane region" description="Helical" evidence="5">
    <location>
        <begin position="95"/>
        <end position="116"/>
    </location>
</feature>
<evidence type="ECO:0000313" key="11">
    <source>
        <dbReference type="Proteomes" id="UP000663866"/>
    </source>
</evidence>
<dbReference type="EMBL" id="CAJNRG010003371">
    <property type="protein sequence ID" value="CAF2056792.1"/>
    <property type="molecule type" value="Genomic_DNA"/>
</dbReference>
<gene>
    <name evidence="9" type="ORF">OVN521_LOCUS6281</name>
    <name evidence="10" type="ORF">UXM345_LOCUS31154</name>
    <name evidence="8" type="ORF">WKI299_LOCUS21044</name>
    <name evidence="7" type="ORF">XDN619_LOCUS9836</name>
</gene>
<dbReference type="GO" id="GO:0016020">
    <property type="term" value="C:membrane"/>
    <property type="evidence" value="ECO:0007669"/>
    <property type="project" value="UniProtKB-SubCell"/>
</dbReference>
<evidence type="ECO:0000256" key="5">
    <source>
        <dbReference type="SAM" id="Phobius"/>
    </source>
</evidence>
<evidence type="ECO:0000313" key="12">
    <source>
        <dbReference type="Proteomes" id="UP000663887"/>
    </source>
</evidence>
<evidence type="ECO:0000259" key="6">
    <source>
        <dbReference type="PROSITE" id="PS50262"/>
    </source>
</evidence>
<evidence type="ECO:0000313" key="10">
    <source>
        <dbReference type="EMBL" id="CAF4258791.1"/>
    </source>
</evidence>
<feature type="domain" description="G-protein coupled receptors family 1 profile" evidence="6">
    <location>
        <begin position="36"/>
        <end position="137"/>
    </location>
</feature>